<dbReference type="InterPro" id="IPR033294">
    <property type="entry name" value="Erlin1/2"/>
</dbReference>
<evidence type="ECO:0000256" key="2">
    <source>
        <dbReference type="ARBA" id="ARBA00008164"/>
    </source>
</evidence>
<keyword evidence="8" id="KW-0325">Glycoprotein</keyword>
<evidence type="ECO:0000256" key="9">
    <source>
        <dbReference type="SAM" id="MobiDB-lite"/>
    </source>
</evidence>
<evidence type="ECO:0000256" key="10">
    <source>
        <dbReference type="SAM" id="Phobius"/>
    </source>
</evidence>
<dbReference type="GO" id="GO:0032933">
    <property type="term" value="P:SREBP signaling pathway"/>
    <property type="evidence" value="ECO:0007669"/>
    <property type="project" value="TreeGrafter"/>
</dbReference>
<dbReference type="Proteomes" id="UP000277204">
    <property type="component" value="Unassembled WGS sequence"/>
</dbReference>
<gene>
    <name evidence="13" type="ORF">SMRZ_LOCUS16048</name>
</gene>
<dbReference type="GO" id="GO:0005789">
    <property type="term" value="C:endoplasmic reticulum membrane"/>
    <property type="evidence" value="ECO:0007669"/>
    <property type="project" value="UniProtKB-SubCell"/>
</dbReference>
<feature type="domain" description="C2CD3 N-terminal C2" evidence="12">
    <location>
        <begin position="288"/>
        <end position="444"/>
    </location>
</feature>
<sequence>MYLHCLSLFPIFLNITSGGVVIYFDRVEVVNYLAAESVEKLSNYVIHFCVFLLLYIHFLVHDIVKNYTADYDKTLIYNKIHHELNQFCSIHTLQEVYIELFDQIDEFLKRTLQADLILMAPGLYIQAVRVTKPKIPEAIRRNYEAMEAEKTKLLIAEQHQKLIEREAETEQAEKLAEVSAIEWRAKLVAQEHERKISEVADATQLARSKALTDAEYYRAMKEAEASHLKLTPAYLELAKYQALAQNSKVYFTGDQGNLIMDLLNQMSSKRSNRISDHPSQRNLVQVYTNLPPGIDSKVTAYLILIVRLFRPNSSYIGLRRLESGSNSLNDIYVQVRWWGEPVAEKCAIFYPRLAHKVGHKQATCTKARYRITVPLDRFSAYLKDMRELRLDVIDIRHQRIIGRGRLDRVDRLTATTPIDTILPVINEVGEKLGDLNISIMIEPVLNSNSKPMVTRFNWKKIDHDKLFENNNDTIDNNHDNVDDKQQPIENDENSMNSFKQEHEISLTNSDHNVINEQIDSIQSQQSNDVVNEHPVDLDIGSLDQDNYHSSHTVNLLDNSNNYRSCTTIQGHGKELVNNDNDSFSMHQENNNNVNFSKREELLSVALEKSKHLREALSCSSIFNQHDYNENETDDKNSMNGLRESRSYTSDGHFSDGLTPNKLVKH</sequence>
<feature type="transmembrane region" description="Helical" evidence="10">
    <location>
        <begin position="42"/>
        <end position="60"/>
    </location>
</feature>
<feature type="domain" description="Band 7" evidence="11">
    <location>
        <begin position="63"/>
        <end position="173"/>
    </location>
</feature>
<keyword evidence="3 10" id="KW-0812">Transmembrane</keyword>
<dbReference type="PANTHER" id="PTHR15351:SF3">
    <property type="entry name" value="ERLIN"/>
    <property type="match status" value="1"/>
</dbReference>
<feature type="compositionally biased region" description="Basic and acidic residues" evidence="9">
    <location>
        <begin position="475"/>
        <end position="486"/>
    </location>
</feature>
<evidence type="ECO:0000313" key="14">
    <source>
        <dbReference type="Proteomes" id="UP000277204"/>
    </source>
</evidence>
<reference evidence="13 14" key="1">
    <citation type="submission" date="2018-11" db="EMBL/GenBank/DDBJ databases">
        <authorList>
            <consortium name="Pathogen Informatics"/>
        </authorList>
    </citation>
    <scope>NUCLEOTIDE SEQUENCE [LARGE SCALE GENOMIC DNA]</scope>
    <source>
        <strain evidence="13 14">Zambia</strain>
    </source>
</reference>
<keyword evidence="14" id="KW-1185">Reference proteome</keyword>
<accession>A0A183MJ23</accession>
<evidence type="ECO:0000256" key="4">
    <source>
        <dbReference type="ARBA" id="ARBA00022824"/>
    </source>
</evidence>
<protein>
    <submittedName>
        <fullName evidence="13">Uncharacterized protein</fullName>
    </submittedName>
</protein>
<evidence type="ECO:0000256" key="1">
    <source>
        <dbReference type="ARBA" id="ARBA00004648"/>
    </source>
</evidence>
<dbReference type="STRING" id="48269.A0A183MJ23"/>
<evidence type="ECO:0000313" key="13">
    <source>
        <dbReference type="EMBL" id="VDP19837.1"/>
    </source>
</evidence>
<keyword evidence="5" id="KW-0735">Signal-anchor</keyword>
<dbReference type="InterPro" id="IPR057537">
    <property type="entry name" value="C2_C2CD3_N"/>
</dbReference>
<evidence type="ECO:0000256" key="8">
    <source>
        <dbReference type="ARBA" id="ARBA00023180"/>
    </source>
</evidence>
<evidence type="ECO:0000256" key="3">
    <source>
        <dbReference type="ARBA" id="ARBA00022692"/>
    </source>
</evidence>
<name>A0A183MJ23_9TREM</name>
<evidence type="ECO:0000259" key="12">
    <source>
        <dbReference type="Pfam" id="PF25339"/>
    </source>
</evidence>
<dbReference type="EMBL" id="UZAI01017052">
    <property type="protein sequence ID" value="VDP19837.1"/>
    <property type="molecule type" value="Genomic_DNA"/>
</dbReference>
<comment type="subcellular location">
    <subcellularLocation>
        <location evidence="1">Endoplasmic reticulum membrane</location>
        <topology evidence="1">Single-pass type II membrane protein</topology>
    </subcellularLocation>
</comment>
<evidence type="ECO:0000259" key="11">
    <source>
        <dbReference type="Pfam" id="PF01145"/>
    </source>
</evidence>
<feature type="region of interest" description="Disordered" evidence="9">
    <location>
        <begin position="626"/>
        <end position="665"/>
    </location>
</feature>
<proteinExistence type="inferred from homology"/>
<dbReference type="InterPro" id="IPR001107">
    <property type="entry name" value="Band_7"/>
</dbReference>
<dbReference type="GO" id="GO:0015485">
    <property type="term" value="F:cholesterol binding"/>
    <property type="evidence" value="ECO:0007669"/>
    <property type="project" value="TreeGrafter"/>
</dbReference>
<keyword evidence="7 10" id="KW-0472">Membrane</keyword>
<keyword evidence="4" id="KW-0256">Endoplasmic reticulum</keyword>
<dbReference type="Pfam" id="PF01145">
    <property type="entry name" value="Band_7"/>
    <property type="match status" value="1"/>
</dbReference>
<dbReference type="GO" id="GO:0031625">
    <property type="term" value="F:ubiquitin protein ligase binding"/>
    <property type="evidence" value="ECO:0007669"/>
    <property type="project" value="InterPro"/>
</dbReference>
<comment type="similarity">
    <text evidence="2">Belongs to the band 7/mec-2 family.</text>
</comment>
<organism evidence="13 14">
    <name type="scientific">Schistosoma margrebowiei</name>
    <dbReference type="NCBI Taxonomy" id="48269"/>
    <lineage>
        <taxon>Eukaryota</taxon>
        <taxon>Metazoa</taxon>
        <taxon>Spiralia</taxon>
        <taxon>Lophotrochozoa</taxon>
        <taxon>Platyhelminthes</taxon>
        <taxon>Trematoda</taxon>
        <taxon>Digenea</taxon>
        <taxon>Strigeidida</taxon>
        <taxon>Schistosomatoidea</taxon>
        <taxon>Schistosomatidae</taxon>
        <taxon>Schistosoma</taxon>
    </lineage>
</organism>
<dbReference type="AlphaFoldDB" id="A0A183MJ23"/>
<evidence type="ECO:0000256" key="6">
    <source>
        <dbReference type="ARBA" id="ARBA00022989"/>
    </source>
</evidence>
<dbReference type="Pfam" id="PF25339">
    <property type="entry name" value="C2_C2CD3_N"/>
    <property type="match status" value="1"/>
</dbReference>
<feature type="region of interest" description="Disordered" evidence="9">
    <location>
        <begin position="469"/>
        <end position="488"/>
    </location>
</feature>
<evidence type="ECO:0000256" key="5">
    <source>
        <dbReference type="ARBA" id="ARBA00022968"/>
    </source>
</evidence>
<dbReference type="PANTHER" id="PTHR15351">
    <property type="entry name" value="ERLIN (ER LIPID RAFT ASSOCIATED PROTEIN) HOMOLOG"/>
    <property type="match status" value="1"/>
</dbReference>
<evidence type="ECO:0000256" key="7">
    <source>
        <dbReference type="ARBA" id="ARBA00023136"/>
    </source>
</evidence>
<keyword evidence="6 10" id="KW-1133">Transmembrane helix</keyword>